<comment type="caution">
    <text evidence="2">The sequence shown here is derived from an EMBL/GenBank/DDBJ whole genome shotgun (WGS) entry which is preliminary data.</text>
</comment>
<gene>
    <name evidence="2" type="ORF">EYF80_063984</name>
</gene>
<feature type="region of interest" description="Disordered" evidence="1">
    <location>
        <begin position="75"/>
        <end position="100"/>
    </location>
</feature>
<protein>
    <submittedName>
        <fullName evidence="2">Uncharacterized protein</fullName>
    </submittedName>
</protein>
<evidence type="ECO:0000313" key="2">
    <source>
        <dbReference type="EMBL" id="TNN25880.1"/>
    </source>
</evidence>
<name>A0A4Z2EBE5_9TELE</name>
<reference evidence="2 3" key="1">
    <citation type="submission" date="2019-03" db="EMBL/GenBank/DDBJ databases">
        <title>First draft genome of Liparis tanakae, snailfish: a comprehensive survey of snailfish specific genes.</title>
        <authorList>
            <person name="Kim W."/>
            <person name="Song I."/>
            <person name="Jeong J.-H."/>
            <person name="Kim D."/>
            <person name="Kim S."/>
            <person name="Ryu S."/>
            <person name="Song J.Y."/>
            <person name="Lee S.K."/>
        </authorList>
    </citation>
    <scope>NUCLEOTIDE SEQUENCE [LARGE SCALE GENOMIC DNA]</scope>
    <source>
        <tissue evidence="2">Muscle</tissue>
    </source>
</reference>
<sequence length="100" mass="10487">MVQKKTGSGTSTPDRTTLAYSAAAPPPSRARRAAAAAAEAFDETISAGVNPEEHQRTSLLVMENLEGQSTEVAVVPPPAGRGHNGQSSVENDFKTTSKRH</sequence>
<dbReference type="Proteomes" id="UP000314294">
    <property type="component" value="Unassembled WGS sequence"/>
</dbReference>
<keyword evidence="3" id="KW-1185">Reference proteome</keyword>
<evidence type="ECO:0000313" key="3">
    <source>
        <dbReference type="Proteomes" id="UP000314294"/>
    </source>
</evidence>
<evidence type="ECO:0000256" key="1">
    <source>
        <dbReference type="SAM" id="MobiDB-lite"/>
    </source>
</evidence>
<accession>A0A4Z2EBE5</accession>
<proteinExistence type="predicted"/>
<feature type="compositionally biased region" description="Polar residues" evidence="1">
    <location>
        <begin position="1"/>
        <end position="15"/>
    </location>
</feature>
<dbReference type="EMBL" id="SRLO01011444">
    <property type="protein sequence ID" value="TNN25880.1"/>
    <property type="molecule type" value="Genomic_DNA"/>
</dbReference>
<dbReference type="AlphaFoldDB" id="A0A4Z2EBE5"/>
<feature type="region of interest" description="Disordered" evidence="1">
    <location>
        <begin position="1"/>
        <end position="37"/>
    </location>
</feature>
<feature type="compositionally biased region" description="Basic and acidic residues" evidence="1">
    <location>
        <begin position="91"/>
        <end position="100"/>
    </location>
</feature>
<organism evidence="2 3">
    <name type="scientific">Liparis tanakae</name>
    <name type="common">Tanaka's snailfish</name>
    <dbReference type="NCBI Taxonomy" id="230148"/>
    <lineage>
        <taxon>Eukaryota</taxon>
        <taxon>Metazoa</taxon>
        <taxon>Chordata</taxon>
        <taxon>Craniata</taxon>
        <taxon>Vertebrata</taxon>
        <taxon>Euteleostomi</taxon>
        <taxon>Actinopterygii</taxon>
        <taxon>Neopterygii</taxon>
        <taxon>Teleostei</taxon>
        <taxon>Neoteleostei</taxon>
        <taxon>Acanthomorphata</taxon>
        <taxon>Eupercaria</taxon>
        <taxon>Perciformes</taxon>
        <taxon>Cottioidei</taxon>
        <taxon>Cottales</taxon>
        <taxon>Liparidae</taxon>
        <taxon>Liparis</taxon>
    </lineage>
</organism>